<dbReference type="KEGG" id="amus:LMH87_009802"/>
<protein>
    <submittedName>
        <fullName evidence="1">Uncharacterized protein</fullName>
    </submittedName>
</protein>
<name>A0A9W8UM93_AKAMU</name>
<dbReference type="Proteomes" id="UP001144673">
    <property type="component" value="Chromosome 5"/>
</dbReference>
<evidence type="ECO:0000313" key="1">
    <source>
        <dbReference type="EMBL" id="KAJ4153310.1"/>
    </source>
</evidence>
<evidence type="ECO:0000313" key="2">
    <source>
        <dbReference type="Proteomes" id="UP001144673"/>
    </source>
</evidence>
<gene>
    <name evidence="1" type="ORF">LMH87_009802</name>
</gene>
<proteinExistence type="predicted"/>
<accession>A0A9W8UM93</accession>
<dbReference type="EMBL" id="JAJHUN010000008">
    <property type="protein sequence ID" value="KAJ4153310.1"/>
    <property type="molecule type" value="Genomic_DNA"/>
</dbReference>
<reference evidence="1" key="1">
    <citation type="journal article" date="2023" name="Access Microbiol">
        <title>De-novo genome assembly for Akanthomyces muscarius, a biocontrol agent of insect agricultural pests.</title>
        <authorList>
            <person name="Erdos Z."/>
            <person name="Studholme D.J."/>
            <person name="Raymond B."/>
            <person name="Sharma M."/>
        </authorList>
    </citation>
    <scope>NUCLEOTIDE SEQUENCE</scope>
    <source>
        <strain evidence="1">Ve6</strain>
    </source>
</reference>
<dbReference type="GeneID" id="80896961"/>
<organism evidence="1 2">
    <name type="scientific">Akanthomyces muscarius</name>
    <name type="common">Entomopathogenic fungus</name>
    <name type="synonym">Lecanicillium muscarium</name>
    <dbReference type="NCBI Taxonomy" id="2231603"/>
    <lineage>
        <taxon>Eukaryota</taxon>
        <taxon>Fungi</taxon>
        <taxon>Dikarya</taxon>
        <taxon>Ascomycota</taxon>
        <taxon>Pezizomycotina</taxon>
        <taxon>Sordariomycetes</taxon>
        <taxon>Hypocreomycetidae</taxon>
        <taxon>Hypocreales</taxon>
        <taxon>Cordycipitaceae</taxon>
        <taxon>Akanthomyces</taxon>
    </lineage>
</organism>
<sequence length="80" mass="8572">MDWGATGNAEYIAQTYGVSGSKYETVTARSSSESSLATWQVGFYNARGAATPDATPKHSGSKAGLEQVNNLYCFRTVFLP</sequence>
<dbReference type="AlphaFoldDB" id="A0A9W8UM93"/>
<dbReference type="RefSeq" id="XP_056053968.1">
    <property type="nucleotide sequence ID" value="XM_056196862.1"/>
</dbReference>
<keyword evidence="2" id="KW-1185">Reference proteome</keyword>
<comment type="caution">
    <text evidence="1">The sequence shown here is derived from an EMBL/GenBank/DDBJ whole genome shotgun (WGS) entry which is preliminary data.</text>
</comment>